<keyword evidence="2" id="KW-0472">Membrane</keyword>
<keyword evidence="4" id="KW-1185">Reference proteome</keyword>
<dbReference type="OrthoDB" id="8481600at2"/>
<protein>
    <submittedName>
        <fullName evidence="3">Uncharacterized protein</fullName>
    </submittedName>
</protein>
<dbReference type="Gene3D" id="3.30.420.430">
    <property type="match status" value="8"/>
</dbReference>
<dbReference type="InterPro" id="IPR013783">
    <property type="entry name" value="Ig-like_fold"/>
</dbReference>
<organism evidence="3 4">
    <name type="scientific">Cedecea neteri</name>
    <dbReference type="NCBI Taxonomy" id="158822"/>
    <lineage>
        <taxon>Bacteria</taxon>
        <taxon>Pseudomonadati</taxon>
        <taxon>Pseudomonadota</taxon>
        <taxon>Gammaproteobacteria</taxon>
        <taxon>Enterobacterales</taxon>
        <taxon>Enterobacteriaceae</taxon>
        <taxon>Cedecea</taxon>
    </lineage>
</organism>
<feature type="region of interest" description="Disordered" evidence="1">
    <location>
        <begin position="1"/>
        <end position="20"/>
    </location>
</feature>
<feature type="transmembrane region" description="Helical" evidence="2">
    <location>
        <begin position="61"/>
        <end position="80"/>
    </location>
</feature>
<reference evidence="3 4" key="1">
    <citation type="submission" date="2014-09" db="EMBL/GenBank/DDBJ databases">
        <title>Cedecea neteri SSMD04 Genome Sequencing.</title>
        <authorList>
            <person name="Tan J.-Y."/>
        </authorList>
    </citation>
    <scope>NUCLEOTIDE SEQUENCE [LARGE SCALE GENOMIC DNA]</scope>
    <source>
        <strain evidence="3 4">SSMD04</strain>
    </source>
</reference>
<dbReference type="EMBL" id="CP009451">
    <property type="protein sequence ID" value="AIR03539.1"/>
    <property type="molecule type" value="Genomic_DNA"/>
</dbReference>
<evidence type="ECO:0000256" key="2">
    <source>
        <dbReference type="SAM" id="Phobius"/>
    </source>
</evidence>
<evidence type="ECO:0000256" key="1">
    <source>
        <dbReference type="SAM" id="MobiDB-lite"/>
    </source>
</evidence>
<keyword evidence="2" id="KW-1133">Transmembrane helix</keyword>
<dbReference type="InterPro" id="IPR008979">
    <property type="entry name" value="Galactose-bd-like_sf"/>
</dbReference>
<keyword evidence="2" id="KW-0812">Transmembrane</keyword>
<dbReference type="SUPFAM" id="SSF49785">
    <property type="entry name" value="Galactose-binding domain-like"/>
    <property type="match status" value="1"/>
</dbReference>
<evidence type="ECO:0000313" key="3">
    <source>
        <dbReference type="EMBL" id="AIR03539.1"/>
    </source>
</evidence>
<gene>
    <name evidence="3" type="ORF">JT31_02585</name>
</gene>
<sequence>MKPKTPLSNTPSPALNIKDNNQPVITELNSARNTIAQAKAEVTKDAKKTVDKNDDDDDKKVAWWWALGASAVGGAMAILFNNHHSDHDSKPSAPTNPISPEVTELPVPDITGINDNIGTIIGNIARGGTSDATNPVLSGSISAPLTASQSIKIFDNGNLLGNAIYDSATNTWHYTDTRSLKNGDNPSYTVLVSDSEGRQSPPSTPYVIHISTLPPTATAAITSVIDDVGAITGEVVNGGNTDDTHLQISGNLSGSLADGETVRIYDGGVFLGTATVDNTSNTWSYNDTRTLVNGDKPSYTAQVINSTGIESAAGVAYKVNIVDLLPAATASISRVQDDSGQVARGAVTNDTTLELQGTLDKALEAGDTVRIYDGTLFLGTAVIDNLNLTWNFTDPRTLDDGAKPFYTAKVTNALGSESNAQPGYNVIVDITPPSTTASVTGVADDVGIVTGNVARDGSTDDTSPVVSGTLSSALVTGETVKVYDGTTLLGTATVDSVNNTWSYADTRTLANGSTPSYTARVADAAGNQSAAGTAYTVTIDTTAPTTTAAVTGVADDVGIVTGNVARGGSTDDTSPVVSGTLSSALVTGETVKVYDGTTLLGTANVDSVNNTWSYADTRTLANGSTPSYTARVADAAGNQSAAGTAYTLTIDTTAPITTASVTGVADDVGTVTGNVARGGSTDDTSPVVSGTLNSALVTGETVKIYDGTTLLGTATVNSVNNTWSYADTRTLANGSTPSYTARVADAAGNQSAAGTAYAVTIETAAPTTTANITGVADNVGVTTGNVSNNSSTDDSSLVISGTISATLRSGETLAIYDGNTRLGTATISQGTSWSYTASSLSTGTHSFTARVEKDTGLNGADSASFNTNITSLSTLSASDNVGASTGVLTSRSSTDDATPTLSGTLTAQLLSGEKVGIYDGTTRLGYATVNASGTGWEYTPTTGLSSGEHTFSAKIEKADGTILIASDDFTLTFVPYQTVEITTVNDNAGGSQGNIANNGVTDDITPLIGGTLSATLGSGDSIVVYDGTTRLGTATVDSSNPSALTWSLAVGPLSGGTHNLTARVENTSGQNGATSGERMFIVSGLTLDTFYDDTATSSGPAFNMGNLPLINETRFIRISGLSSYTTLIIGEVYVYSIVNGVLVNVAAGKAGKLTDNNVGWGGFASTGNTDRQAWFEIDLGGIYNINSVQVRQGFASFDDYGVYGSNIVVSTSKTSMNSYTNEQLAQQNINDVYSYFHPGVLRNFTINAPAVVSDDHTPILSGNIATALTAEQHLYIYQGTTRLGEASIDAATGRWSFVLNELNSGTYSFQAKVENSSTVILSSDNINVTISPDQRIQILGARDSEGRNIILSSGELGYDNTPSFTGTLSGALRLGEQLSVYNNGVRVGVATVDNSTLTWSYQSDTLTKSLNRFSFRVEHTTYGYTINGISTDFNYNYLTSSMNASDNFGNLTGKINNGDVTDDTTPLLSGVLSQPLASGEQLAIYDKTLGRIGYAVVDAVTRTWSFTPTLTSGLYNLSAVVENSAGTVISSPSDYQINVVDPGYVPTQVVAITTVTNGGVIVPDGHSIAIPSNSTAVVLNGTLSTQLKPGDVIRIYASGTLLNGYATVDSTGLAWSYTYYSAGLKNVTAEVYNQATGRVSVSSAAKVVNEIITTNAFGGTYGDDVGSVTGETLFRNTSSTARLNTDDNEPEIKLYFTSAVLSVEQISVYLDGVKVGMATLNAARTVATYAFLTPLALGQHSIELKVENQDGTLSNISVSGYVNIIVPSTGALLTTTDITGYTDNQGVNQGTVTTPVSTDDNTPTLRGTISNALRPGESVVIYRNGTKLGSAIVDASGLTWSYTPSLAAGESNITARVENSGTGDLGNFSPRFTYNYAVTSITSLNDDSGFHTGLFASGSSSDDTSPDLRGTLTSPLLAGEHVAIYVDTTKLAGYATVDPITNTWTYSAPGLTVGNHNITAKIVAADDTILSSSSVYTINIVTNEQLNIVVQTSLNGSAIGNNSALPGVQVTNGRQIDFTQLSSHGKVARVDLGDDKSALTLSLSDVLQSDSNIFDDKIFAGLNTANGQHQMVITSASVNAGTLTITSGTWVYSNDVTAGGQTYHVYNTANNSAQLIVDTDIKNSITSVI</sequence>
<evidence type="ECO:0000313" key="4">
    <source>
        <dbReference type="Proteomes" id="UP000029481"/>
    </source>
</evidence>
<dbReference type="Gene3D" id="2.60.40.10">
    <property type="entry name" value="Immunoglobulins"/>
    <property type="match status" value="4"/>
</dbReference>
<proteinExistence type="predicted"/>
<dbReference type="Proteomes" id="UP000029481">
    <property type="component" value="Chromosome"/>
</dbReference>
<dbReference type="KEGG" id="cnt:JT31_02585"/>
<name>A0A089PZ92_9ENTR</name>
<feature type="region of interest" description="Disordered" evidence="1">
    <location>
        <begin position="83"/>
        <end position="107"/>
    </location>
</feature>
<dbReference type="RefSeq" id="WP_038472995.1">
    <property type="nucleotide sequence ID" value="NZ_CP009451.1"/>
</dbReference>
<accession>A0A089PZ92</accession>